<dbReference type="Proteomes" id="UP000014977">
    <property type="component" value="Unassembled WGS sequence"/>
</dbReference>
<protein>
    <submittedName>
        <fullName evidence="2">DRTGG domain protein</fullName>
    </submittedName>
</protein>
<dbReference type="eggNOG" id="COG2172">
    <property type="taxonomic scope" value="Bacteria"/>
</dbReference>
<reference evidence="2 3" key="1">
    <citation type="journal article" date="2013" name="Genome Announc.">
        <title>Draft genome sequences for three mercury-methylating, sulfate-reducing bacteria.</title>
        <authorList>
            <person name="Brown S.D."/>
            <person name="Hurt R.A.Jr."/>
            <person name="Gilmour C.C."/>
            <person name="Elias D.A."/>
        </authorList>
    </citation>
    <scope>NUCLEOTIDE SEQUENCE [LARGE SCALE GENOMIC DNA]</scope>
    <source>
        <strain evidence="2 3">DSM 2059</strain>
    </source>
</reference>
<dbReference type="Gene3D" id="3.40.1390.20">
    <property type="entry name" value="HprK N-terminal domain-like"/>
    <property type="match status" value="1"/>
</dbReference>
<gene>
    <name evidence="2" type="ORF">dsmv_2630</name>
</gene>
<keyword evidence="3" id="KW-1185">Reference proteome</keyword>
<dbReference type="STRING" id="897.B2D07_03645"/>
<comment type="caution">
    <text evidence="2">The sequence shown here is derived from an EMBL/GenBank/DDBJ whole genome shotgun (WGS) entry which is preliminary data.</text>
</comment>
<sequence>MKISRIQELLEARYLTGEAFQDRSIWSACGGELVAEILKSADKDCVLLTGLTTSEVVRLGIIAEVGCIVFVRGRRVDRGVIDAAAECRLPLLSTSLPLFVACGQLYMDGLRGFAESW</sequence>
<comment type="subunit">
    <text evidence="1">Homohexamer.</text>
</comment>
<dbReference type="OrthoDB" id="9800390at2"/>
<dbReference type="SUPFAM" id="SSF75138">
    <property type="entry name" value="HprK N-terminal domain-like"/>
    <property type="match status" value="1"/>
</dbReference>
<name>S7V3Q9_DESML</name>
<organism evidence="2 3">
    <name type="scientific">Desulfococcus multivorans DSM 2059</name>
    <dbReference type="NCBI Taxonomy" id="1121405"/>
    <lineage>
        <taxon>Bacteria</taxon>
        <taxon>Pseudomonadati</taxon>
        <taxon>Thermodesulfobacteriota</taxon>
        <taxon>Desulfobacteria</taxon>
        <taxon>Desulfobacterales</taxon>
        <taxon>Desulfococcaceae</taxon>
        <taxon>Desulfococcus</taxon>
    </lineage>
</organism>
<evidence type="ECO:0000313" key="2">
    <source>
        <dbReference type="EMBL" id="EPR39288.1"/>
    </source>
</evidence>
<dbReference type="RefSeq" id="WP_020877387.1">
    <property type="nucleotide sequence ID" value="NZ_ATHJ01000090.1"/>
</dbReference>
<dbReference type="EMBL" id="ATHJ01000090">
    <property type="protein sequence ID" value="EPR39288.1"/>
    <property type="molecule type" value="Genomic_DNA"/>
</dbReference>
<evidence type="ECO:0000256" key="1">
    <source>
        <dbReference type="ARBA" id="ARBA00011643"/>
    </source>
</evidence>
<dbReference type="InterPro" id="IPR028979">
    <property type="entry name" value="Ser_kin/Pase_Hpr-like_N_sf"/>
</dbReference>
<evidence type="ECO:0000313" key="3">
    <source>
        <dbReference type="Proteomes" id="UP000014977"/>
    </source>
</evidence>
<proteinExistence type="predicted"/>
<accession>S7V3Q9</accession>
<dbReference type="AlphaFoldDB" id="S7V3Q9"/>